<sequence length="214" mass="23806">MEKDGETARFLKDAVMHHAAFLSPFTELLPMTISDLGPRLQEALSRLYAAYIKNQTQAVRDDVRTRLANSCMRLAYEQPASLGLFIFAITDPDMRMSVCRICLIQRFGIRDKVEKRLTLSSLSSKYLIVKAKKGRANAALAPLFAGLIMSCFECAEASEFRSSGVKKDAEVAAKVKSLTLFMNRTVPTFGSAKHDETTLRIACMALASRRIENS</sequence>
<organism evidence="1 2">
    <name type="scientific">Chondrus crispus</name>
    <name type="common">Carrageen Irish moss</name>
    <name type="synonym">Polymorpha crispa</name>
    <dbReference type="NCBI Taxonomy" id="2769"/>
    <lineage>
        <taxon>Eukaryota</taxon>
        <taxon>Rhodophyta</taxon>
        <taxon>Florideophyceae</taxon>
        <taxon>Rhodymeniophycidae</taxon>
        <taxon>Gigartinales</taxon>
        <taxon>Gigartinaceae</taxon>
        <taxon>Chondrus</taxon>
    </lineage>
</organism>
<evidence type="ECO:0000313" key="1">
    <source>
        <dbReference type="EMBL" id="CDF35951.1"/>
    </source>
</evidence>
<evidence type="ECO:0000313" key="2">
    <source>
        <dbReference type="Proteomes" id="UP000012073"/>
    </source>
</evidence>
<accession>R7QES0</accession>
<gene>
    <name evidence="1" type="ORF">CHC_T00004330001</name>
</gene>
<dbReference type="GeneID" id="17323484"/>
<name>R7QES0_CHOCR</name>
<dbReference type="KEGG" id="ccp:CHC_T00004330001"/>
<dbReference type="Proteomes" id="UP000012073">
    <property type="component" value="Unassembled WGS sequence"/>
</dbReference>
<reference evidence="2" key="1">
    <citation type="journal article" date="2013" name="Proc. Natl. Acad. Sci. U.S.A.">
        <title>Genome structure and metabolic features in the red seaweed Chondrus crispus shed light on evolution of the Archaeplastida.</title>
        <authorList>
            <person name="Collen J."/>
            <person name="Porcel B."/>
            <person name="Carre W."/>
            <person name="Ball S.G."/>
            <person name="Chaparro C."/>
            <person name="Tonon T."/>
            <person name="Barbeyron T."/>
            <person name="Michel G."/>
            <person name="Noel B."/>
            <person name="Valentin K."/>
            <person name="Elias M."/>
            <person name="Artiguenave F."/>
            <person name="Arun A."/>
            <person name="Aury J.M."/>
            <person name="Barbosa-Neto J.F."/>
            <person name="Bothwell J.H."/>
            <person name="Bouget F.Y."/>
            <person name="Brillet L."/>
            <person name="Cabello-Hurtado F."/>
            <person name="Capella-Gutierrez S."/>
            <person name="Charrier B."/>
            <person name="Cladiere L."/>
            <person name="Cock J.M."/>
            <person name="Coelho S.M."/>
            <person name="Colleoni C."/>
            <person name="Czjzek M."/>
            <person name="Da Silva C."/>
            <person name="Delage L."/>
            <person name="Denoeud F."/>
            <person name="Deschamps P."/>
            <person name="Dittami S.M."/>
            <person name="Gabaldon T."/>
            <person name="Gachon C.M."/>
            <person name="Groisillier A."/>
            <person name="Herve C."/>
            <person name="Jabbari K."/>
            <person name="Katinka M."/>
            <person name="Kloareg B."/>
            <person name="Kowalczyk N."/>
            <person name="Labadie K."/>
            <person name="Leblanc C."/>
            <person name="Lopez P.J."/>
            <person name="McLachlan D.H."/>
            <person name="Meslet-Cladiere L."/>
            <person name="Moustafa A."/>
            <person name="Nehr Z."/>
            <person name="Nyvall Collen P."/>
            <person name="Panaud O."/>
            <person name="Partensky F."/>
            <person name="Poulain J."/>
            <person name="Rensing S.A."/>
            <person name="Rousvoal S."/>
            <person name="Samson G."/>
            <person name="Symeonidi A."/>
            <person name="Weissenbach J."/>
            <person name="Zambounis A."/>
            <person name="Wincker P."/>
            <person name="Boyen C."/>
        </authorList>
    </citation>
    <scope>NUCLEOTIDE SEQUENCE [LARGE SCALE GENOMIC DNA]</scope>
    <source>
        <strain evidence="2">cv. Stackhouse</strain>
    </source>
</reference>
<protein>
    <submittedName>
        <fullName evidence="1">Uncharacterized protein</fullName>
    </submittedName>
</protein>
<dbReference type="Gramene" id="CDF35951">
    <property type="protein sequence ID" value="CDF35951"/>
    <property type="gene ID" value="CHC_T00004330001"/>
</dbReference>
<dbReference type="AlphaFoldDB" id="R7QES0"/>
<dbReference type="EMBL" id="HG001752">
    <property type="protein sequence ID" value="CDF35951.1"/>
    <property type="molecule type" value="Genomic_DNA"/>
</dbReference>
<keyword evidence="2" id="KW-1185">Reference proteome</keyword>
<dbReference type="RefSeq" id="XP_005715770.1">
    <property type="nucleotide sequence ID" value="XM_005715713.1"/>
</dbReference>
<proteinExistence type="predicted"/>
<dbReference type="OrthoDB" id="10425897at2759"/>